<dbReference type="RefSeq" id="XP_026687800.1">
    <property type="nucleotide sequence ID" value="XM_026831999.1"/>
</dbReference>
<name>A0A3Q0JLS1_DIACI</name>
<dbReference type="AlphaFoldDB" id="A0A3Q0JLS1"/>
<protein>
    <submittedName>
        <fullName evidence="3">Uncharacterized protein LOC113472308</fullName>
    </submittedName>
</protein>
<evidence type="ECO:0000256" key="1">
    <source>
        <dbReference type="SAM" id="SignalP"/>
    </source>
</evidence>
<feature type="signal peptide" evidence="1">
    <location>
        <begin position="1"/>
        <end position="21"/>
    </location>
</feature>
<dbReference type="GeneID" id="113472308"/>
<evidence type="ECO:0000313" key="3">
    <source>
        <dbReference type="RefSeq" id="XP_026687800.1"/>
    </source>
</evidence>
<dbReference type="Proteomes" id="UP000079169">
    <property type="component" value="Unplaced"/>
</dbReference>
<dbReference type="KEGG" id="dci:113472308"/>
<keyword evidence="2" id="KW-1185">Reference proteome</keyword>
<reference evidence="3" key="1">
    <citation type="submission" date="2025-08" db="UniProtKB">
        <authorList>
            <consortium name="RefSeq"/>
        </authorList>
    </citation>
    <scope>IDENTIFICATION</scope>
</reference>
<feature type="non-terminal residue" evidence="3">
    <location>
        <position position="116"/>
    </location>
</feature>
<dbReference type="PaxDb" id="121845-A0A3Q0JLS1"/>
<keyword evidence="1" id="KW-0732">Signal</keyword>
<proteinExistence type="predicted"/>
<evidence type="ECO:0000313" key="2">
    <source>
        <dbReference type="Proteomes" id="UP000079169"/>
    </source>
</evidence>
<gene>
    <name evidence="3" type="primary">LOC113472308</name>
</gene>
<accession>A0A3Q0JLS1</accession>
<feature type="chain" id="PRO_5018258077" evidence="1">
    <location>
        <begin position="22"/>
        <end position="116"/>
    </location>
</feature>
<organism evidence="2 3">
    <name type="scientific">Diaphorina citri</name>
    <name type="common">Asian citrus psyllid</name>
    <dbReference type="NCBI Taxonomy" id="121845"/>
    <lineage>
        <taxon>Eukaryota</taxon>
        <taxon>Metazoa</taxon>
        <taxon>Ecdysozoa</taxon>
        <taxon>Arthropoda</taxon>
        <taxon>Hexapoda</taxon>
        <taxon>Insecta</taxon>
        <taxon>Pterygota</taxon>
        <taxon>Neoptera</taxon>
        <taxon>Paraneoptera</taxon>
        <taxon>Hemiptera</taxon>
        <taxon>Sternorrhyncha</taxon>
        <taxon>Psylloidea</taxon>
        <taxon>Psyllidae</taxon>
        <taxon>Diaphorininae</taxon>
        <taxon>Diaphorina</taxon>
    </lineage>
</organism>
<sequence length="116" mass="13782">MFLRLLALELVRLGTCPPGYEKKCPLQKQATTQVLREQPEKIVNRVFQILPKSKIFRLPHRSQTKAFQQLSRTFRAPFVAILRKFFPHTYWSQHTTLRGRECPFSSDCFCWLEQKN</sequence>